<dbReference type="Proteomes" id="UP000290283">
    <property type="component" value="Unassembled WGS sequence"/>
</dbReference>
<keyword evidence="7" id="KW-1133">Transmembrane helix</keyword>
<name>A0A4Q1K2A3_9FLAO</name>
<proteinExistence type="predicted"/>
<feature type="transmembrane region" description="Helical" evidence="7">
    <location>
        <begin position="165"/>
        <end position="188"/>
    </location>
</feature>
<dbReference type="CDD" id="cd00082">
    <property type="entry name" value="HisKA"/>
    <property type="match status" value="1"/>
</dbReference>
<evidence type="ECO:0000313" key="9">
    <source>
        <dbReference type="EMBL" id="RXR18427.1"/>
    </source>
</evidence>
<dbReference type="GO" id="GO:0005886">
    <property type="term" value="C:plasma membrane"/>
    <property type="evidence" value="ECO:0007669"/>
    <property type="project" value="TreeGrafter"/>
</dbReference>
<protein>
    <recommendedName>
        <fullName evidence="2">histidine kinase</fullName>
        <ecNumber evidence="2">2.7.13.3</ecNumber>
    </recommendedName>
</protein>
<evidence type="ECO:0000256" key="4">
    <source>
        <dbReference type="ARBA" id="ARBA00022679"/>
    </source>
</evidence>
<keyword evidence="3" id="KW-0597">Phosphoprotein</keyword>
<feature type="transmembrane region" description="Helical" evidence="7">
    <location>
        <begin position="9"/>
        <end position="27"/>
    </location>
</feature>
<dbReference type="PANTHER" id="PTHR45453:SF1">
    <property type="entry name" value="PHOSPHATE REGULON SENSOR PROTEIN PHOR"/>
    <property type="match status" value="1"/>
</dbReference>
<evidence type="ECO:0000256" key="3">
    <source>
        <dbReference type="ARBA" id="ARBA00022553"/>
    </source>
</evidence>
<dbReference type="EMBL" id="SBKO01000003">
    <property type="protein sequence ID" value="RXR18427.1"/>
    <property type="molecule type" value="Genomic_DNA"/>
</dbReference>
<dbReference type="SMART" id="SM00388">
    <property type="entry name" value="HisKA"/>
    <property type="match status" value="1"/>
</dbReference>
<keyword evidence="4" id="KW-0808">Transferase</keyword>
<dbReference type="SMART" id="SM00387">
    <property type="entry name" value="HATPase_c"/>
    <property type="match status" value="1"/>
</dbReference>
<feature type="domain" description="Histidine kinase" evidence="8">
    <location>
        <begin position="203"/>
        <end position="418"/>
    </location>
</feature>
<dbReference type="GO" id="GO:0016036">
    <property type="term" value="P:cellular response to phosphate starvation"/>
    <property type="evidence" value="ECO:0007669"/>
    <property type="project" value="TreeGrafter"/>
</dbReference>
<dbReference type="InterPro" id="IPR036097">
    <property type="entry name" value="HisK_dim/P_sf"/>
</dbReference>
<dbReference type="PANTHER" id="PTHR45453">
    <property type="entry name" value="PHOSPHATE REGULON SENSOR PROTEIN PHOR"/>
    <property type="match status" value="1"/>
</dbReference>
<dbReference type="PRINTS" id="PR00344">
    <property type="entry name" value="BCTRLSENSOR"/>
</dbReference>
<dbReference type="GO" id="GO:0004721">
    <property type="term" value="F:phosphoprotein phosphatase activity"/>
    <property type="evidence" value="ECO:0007669"/>
    <property type="project" value="TreeGrafter"/>
</dbReference>
<accession>A0A4Q1K2A3</accession>
<reference evidence="10" key="1">
    <citation type="submission" date="2019-01" db="EMBL/GenBank/DDBJ databases">
        <title>Cytophagaceae bacterium strain CAR-16.</title>
        <authorList>
            <person name="Chen W.-M."/>
        </authorList>
    </citation>
    <scope>NUCLEOTIDE SEQUENCE [LARGE SCALE GENOMIC DNA]</scope>
    <source>
        <strain evidence="10">LLJ-11</strain>
    </source>
</reference>
<evidence type="ECO:0000256" key="1">
    <source>
        <dbReference type="ARBA" id="ARBA00000085"/>
    </source>
</evidence>
<dbReference type="InterPro" id="IPR003661">
    <property type="entry name" value="HisK_dim/P_dom"/>
</dbReference>
<comment type="caution">
    <text evidence="9">The sequence shown here is derived from an EMBL/GenBank/DDBJ whole genome shotgun (WGS) entry which is preliminary data.</text>
</comment>
<dbReference type="EC" id="2.7.13.3" evidence="2"/>
<dbReference type="PROSITE" id="PS50109">
    <property type="entry name" value="HIS_KIN"/>
    <property type="match status" value="1"/>
</dbReference>
<comment type="catalytic activity">
    <reaction evidence="1">
        <text>ATP + protein L-histidine = ADP + protein N-phospho-L-histidine.</text>
        <dbReference type="EC" id="2.7.13.3"/>
    </reaction>
</comment>
<dbReference type="CDD" id="cd00075">
    <property type="entry name" value="HATPase"/>
    <property type="match status" value="1"/>
</dbReference>
<dbReference type="SUPFAM" id="SSF55874">
    <property type="entry name" value="ATPase domain of HSP90 chaperone/DNA topoisomerase II/histidine kinase"/>
    <property type="match status" value="1"/>
</dbReference>
<dbReference type="InterPro" id="IPR005467">
    <property type="entry name" value="His_kinase_dom"/>
</dbReference>
<dbReference type="Pfam" id="PF02518">
    <property type="entry name" value="HATPase_c"/>
    <property type="match status" value="1"/>
</dbReference>
<dbReference type="OrthoDB" id="1933776at2"/>
<gene>
    <name evidence="9" type="ORF">EQG63_09165</name>
</gene>
<keyword evidence="5 9" id="KW-0418">Kinase</keyword>
<evidence type="ECO:0000256" key="7">
    <source>
        <dbReference type="SAM" id="Phobius"/>
    </source>
</evidence>
<dbReference type="Gene3D" id="1.10.287.130">
    <property type="match status" value="1"/>
</dbReference>
<keyword evidence="10" id="KW-1185">Reference proteome</keyword>
<evidence type="ECO:0000259" key="8">
    <source>
        <dbReference type="PROSITE" id="PS50109"/>
    </source>
</evidence>
<organism evidence="9 10">
    <name type="scientific">Flavobacterium amnicola</name>
    <dbReference type="NCBI Taxonomy" id="2506422"/>
    <lineage>
        <taxon>Bacteria</taxon>
        <taxon>Pseudomonadati</taxon>
        <taxon>Bacteroidota</taxon>
        <taxon>Flavobacteriia</taxon>
        <taxon>Flavobacteriales</taxon>
        <taxon>Flavobacteriaceae</taxon>
        <taxon>Flavobacterium</taxon>
    </lineage>
</organism>
<keyword evidence="6" id="KW-0902">Two-component regulatory system</keyword>
<keyword evidence="7" id="KW-0812">Transmembrane</keyword>
<dbReference type="InterPro" id="IPR036890">
    <property type="entry name" value="HATPase_C_sf"/>
</dbReference>
<dbReference type="Gene3D" id="3.30.565.10">
    <property type="entry name" value="Histidine kinase-like ATPase, C-terminal domain"/>
    <property type="match status" value="1"/>
</dbReference>
<dbReference type="InterPro" id="IPR050351">
    <property type="entry name" value="BphY/WalK/GraS-like"/>
</dbReference>
<keyword evidence="7" id="KW-0472">Membrane</keyword>
<evidence type="ECO:0000256" key="2">
    <source>
        <dbReference type="ARBA" id="ARBA00012438"/>
    </source>
</evidence>
<dbReference type="Pfam" id="PF00512">
    <property type="entry name" value="HisKA"/>
    <property type="match status" value="1"/>
</dbReference>
<dbReference type="InterPro" id="IPR004358">
    <property type="entry name" value="Sig_transdc_His_kin-like_C"/>
</dbReference>
<dbReference type="InterPro" id="IPR003594">
    <property type="entry name" value="HATPase_dom"/>
</dbReference>
<dbReference type="GO" id="GO:0000155">
    <property type="term" value="F:phosphorelay sensor kinase activity"/>
    <property type="evidence" value="ECO:0007669"/>
    <property type="project" value="InterPro"/>
</dbReference>
<evidence type="ECO:0000256" key="5">
    <source>
        <dbReference type="ARBA" id="ARBA00022777"/>
    </source>
</evidence>
<sequence length="418" mass="48311">MKANKLNSIIVLGLVATIGILIVQLLWTKEAFNLEEKKFSQKVHVALLEVVKKLYQGTNRDIPADNPVRKISNDYYVANVENDFSPDVLQHYLNEEFTKSAINTDYEYAMYNCQSDEMVYGKYISTNSNTPVDEQINFPKHKNLVYYFAIRFPNETSYLLNSLRFWLFLSIALIIILLVYVYSIYTIIQQKKYSELQRDFINNMTHEFKTPLSSILLASNYLSKQNCITEDEKLNNYTQIIINQSKKLNSHIEKILNIAKSDDSILSLEKKEISVIPILNEVIENMKLKHPTLAVTLNHGKEHTILADEFHFTNIVYNIIDNSVKYCNDTPEVTISINEEKNNLKLNFSDNGIGVSENNIAHLFDKFYRENNKKSNEINGFGLGLFYVKKICTQHHWKIFAANNPNKGLLISILIPKN</sequence>
<dbReference type="RefSeq" id="WP_129436072.1">
    <property type="nucleotide sequence ID" value="NZ_SBKO01000003.1"/>
</dbReference>
<evidence type="ECO:0000256" key="6">
    <source>
        <dbReference type="ARBA" id="ARBA00023012"/>
    </source>
</evidence>
<dbReference type="SUPFAM" id="SSF47384">
    <property type="entry name" value="Homodimeric domain of signal transducing histidine kinase"/>
    <property type="match status" value="1"/>
</dbReference>
<dbReference type="AlphaFoldDB" id="A0A4Q1K2A3"/>
<evidence type="ECO:0000313" key="10">
    <source>
        <dbReference type="Proteomes" id="UP000290283"/>
    </source>
</evidence>